<evidence type="ECO:0000313" key="2">
    <source>
        <dbReference type="Proteomes" id="UP000471751"/>
    </source>
</evidence>
<dbReference type="Proteomes" id="UP000471751">
    <property type="component" value="Unassembled WGS sequence"/>
</dbReference>
<keyword evidence="2" id="KW-1185">Reference proteome</keyword>
<sequence>MIRNALVDAYAHVKLWNEGRCGAWKIKTVLAYPYKGLEHRYLSKHYDPKKTMDLYSLNECPKNFLADMTLNDRLDIISHGNEQNGLAEISCADLFRKLHEYGLREVGVIKFQSCHVGKGPWLKRTQDTLDVFGIRYAWLAAPTGALLYSFGFK</sequence>
<reference evidence="1 2" key="1">
    <citation type="submission" date="2020-02" db="EMBL/GenBank/DDBJ databases">
        <title>Broccoli isolated Pseudomonas sp.</title>
        <authorList>
            <person name="Fujikawa T."/>
            <person name="Sawada H."/>
        </authorList>
    </citation>
    <scope>NUCLEOTIDE SEQUENCE [LARGE SCALE GENOMIC DNA]</scope>
    <source>
        <strain evidence="1 2">JCM 32154</strain>
    </source>
</reference>
<accession>A0A6I5RNG5</accession>
<feature type="non-terminal residue" evidence="1">
    <location>
        <position position="153"/>
    </location>
</feature>
<organism evidence="1 2">
    <name type="scientific">Pseudomonas laurentiana</name>
    <dbReference type="NCBI Taxonomy" id="2364649"/>
    <lineage>
        <taxon>Bacteria</taxon>
        <taxon>Pseudomonadati</taxon>
        <taxon>Pseudomonadota</taxon>
        <taxon>Gammaproteobacteria</taxon>
        <taxon>Pseudomonadales</taxon>
        <taxon>Pseudomonadaceae</taxon>
        <taxon>Pseudomonas</taxon>
    </lineage>
</organism>
<name>A0A6I5RNG5_9PSED</name>
<evidence type="ECO:0000313" key="1">
    <source>
        <dbReference type="EMBL" id="NES09126.1"/>
    </source>
</evidence>
<dbReference type="AlphaFoldDB" id="A0A6I5RNG5"/>
<dbReference type="EMBL" id="JAAHBT010000038">
    <property type="protein sequence ID" value="NES09126.1"/>
    <property type="molecule type" value="Genomic_DNA"/>
</dbReference>
<comment type="caution">
    <text evidence="1">The sequence shown here is derived from an EMBL/GenBank/DDBJ whole genome shotgun (WGS) entry which is preliminary data.</text>
</comment>
<proteinExistence type="predicted"/>
<protein>
    <submittedName>
        <fullName evidence="1">Uncharacterized protein</fullName>
    </submittedName>
</protein>
<gene>
    <name evidence="1" type="ORF">G3O07_04300</name>
</gene>